<evidence type="ECO:0000313" key="2">
    <source>
        <dbReference type="Proteomes" id="UP000036850"/>
    </source>
</evidence>
<dbReference type="Proteomes" id="UP000036850">
    <property type="component" value="Unassembled WGS sequence"/>
</dbReference>
<comment type="caution">
    <text evidence="1">The sequence shown here is derived from an EMBL/GenBank/DDBJ whole genome shotgun (WGS) entry which is preliminary data.</text>
</comment>
<dbReference type="PATRIC" id="fig|43658.6.peg.3421"/>
<evidence type="ECO:0000313" key="1">
    <source>
        <dbReference type="EMBL" id="KNC65466.1"/>
    </source>
</evidence>
<gene>
    <name evidence="1" type="ORF">AC626_22980</name>
</gene>
<dbReference type="AlphaFoldDB" id="A0A0L0EM71"/>
<accession>A0A0L0EM71</accession>
<organism evidence="1 2">
    <name type="scientific">Pseudoalteromonas rubra</name>
    <dbReference type="NCBI Taxonomy" id="43658"/>
    <lineage>
        <taxon>Bacteria</taxon>
        <taxon>Pseudomonadati</taxon>
        <taxon>Pseudomonadota</taxon>
        <taxon>Gammaproteobacteria</taxon>
        <taxon>Alteromonadales</taxon>
        <taxon>Pseudoalteromonadaceae</taxon>
        <taxon>Pseudoalteromonas</taxon>
    </lineage>
</organism>
<proteinExistence type="predicted"/>
<name>A0A0L0EM71_9GAMM</name>
<protein>
    <submittedName>
        <fullName evidence="1">Uncharacterized protein</fullName>
    </submittedName>
</protein>
<sequence>MQLKTRLTVILGLTALAPMLVIFLLAMLHSTEQAKRLSISAAQAKVYNAAAISTAISLSAKRSGDPGTSTNLKIMDFADISPICNQKSRP</sequence>
<dbReference type="EMBL" id="LFZX01000285">
    <property type="protein sequence ID" value="KNC65466.1"/>
    <property type="molecule type" value="Genomic_DNA"/>
</dbReference>
<reference evidence="2" key="1">
    <citation type="submission" date="2015-07" db="EMBL/GenBank/DDBJ databases">
        <title>Draft genome sequence of a Pseudoalteromonas rubra strain, OCN096, isolated from Kaneohe Bay, Oahu, Hawaii.</title>
        <authorList>
            <person name="Beurmann S."/>
            <person name="Ushijima B."/>
            <person name="Belcaid M."/>
            <person name="Callahan S.M."/>
            <person name="Aeby G.S."/>
        </authorList>
    </citation>
    <scope>NUCLEOTIDE SEQUENCE [LARGE SCALE GENOMIC DNA]</scope>
    <source>
        <strain evidence="2">OCN096</strain>
    </source>
</reference>